<dbReference type="InterPro" id="IPR050818">
    <property type="entry name" value="KCNH_animal-type"/>
</dbReference>
<dbReference type="CDD" id="cd00038">
    <property type="entry name" value="CAP_ED"/>
    <property type="match status" value="1"/>
</dbReference>
<keyword evidence="6 7" id="KW-0472">Membrane</keyword>
<dbReference type="GO" id="GO:0042391">
    <property type="term" value="P:regulation of membrane potential"/>
    <property type="evidence" value="ECO:0007669"/>
    <property type="project" value="TreeGrafter"/>
</dbReference>
<evidence type="ECO:0000256" key="1">
    <source>
        <dbReference type="ARBA" id="ARBA00004141"/>
    </source>
</evidence>
<dbReference type="EMBL" id="JWZX01001811">
    <property type="protein sequence ID" value="KOO32278.1"/>
    <property type="molecule type" value="Genomic_DNA"/>
</dbReference>
<name>A0A0M0K1K7_9EUKA</name>
<keyword evidence="3 7" id="KW-0812">Transmembrane</keyword>
<reference evidence="10" key="1">
    <citation type="journal article" date="2015" name="PLoS Genet.">
        <title>Genome Sequence and Transcriptome Analyses of Chrysochromulina tobin: Metabolic Tools for Enhanced Algal Fitness in the Prominent Order Prymnesiales (Haptophyceae).</title>
        <authorList>
            <person name="Hovde B.T."/>
            <person name="Deodato C.R."/>
            <person name="Hunsperger H.M."/>
            <person name="Ryken S.A."/>
            <person name="Yost W."/>
            <person name="Jha R.K."/>
            <person name="Patterson J."/>
            <person name="Monnat R.J. Jr."/>
            <person name="Barlow S.B."/>
            <person name="Starkenburg S.R."/>
            <person name="Cattolico R.A."/>
        </authorList>
    </citation>
    <scope>NUCLEOTIDE SEQUENCE</scope>
    <source>
        <strain evidence="10">CCMP291</strain>
    </source>
</reference>
<keyword evidence="5" id="KW-0406">Ion transport</keyword>
<keyword evidence="10" id="KW-1185">Reference proteome</keyword>
<keyword evidence="4 7" id="KW-1133">Transmembrane helix</keyword>
<evidence type="ECO:0000256" key="7">
    <source>
        <dbReference type="SAM" id="Phobius"/>
    </source>
</evidence>
<comment type="subcellular location">
    <subcellularLocation>
        <location evidence="1">Membrane</location>
        <topology evidence="1">Multi-pass membrane protein</topology>
    </subcellularLocation>
</comment>
<evidence type="ECO:0000259" key="8">
    <source>
        <dbReference type="Pfam" id="PF00520"/>
    </source>
</evidence>
<dbReference type="InterPro" id="IPR018490">
    <property type="entry name" value="cNMP-bd_dom_sf"/>
</dbReference>
<evidence type="ECO:0000256" key="4">
    <source>
        <dbReference type="ARBA" id="ARBA00022989"/>
    </source>
</evidence>
<evidence type="ECO:0000313" key="9">
    <source>
        <dbReference type="EMBL" id="KOO32278.1"/>
    </source>
</evidence>
<dbReference type="InterPro" id="IPR014710">
    <property type="entry name" value="RmlC-like_jellyroll"/>
</dbReference>
<dbReference type="SUPFAM" id="SSF51206">
    <property type="entry name" value="cAMP-binding domain-like"/>
    <property type="match status" value="1"/>
</dbReference>
<dbReference type="Gene3D" id="1.10.287.70">
    <property type="match status" value="1"/>
</dbReference>
<evidence type="ECO:0000313" key="10">
    <source>
        <dbReference type="Proteomes" id="UP000037460"/>
    </source>
</evidence>
<dbReference type="GO" id="GO:0005249">
    <property type="term" value="F:voltage-gated potassium channel activity"/>
    <property type="evidence" value="ECO:0007669"/>
    <property type="project" value="TreeGrafter"/>
</dbReference>
<dbReference type="PANTHER" id="PTHR10217:SF435">
    <property type="entry name" value="POTASSIUM VOLTAGE-GATED CHANNEL PROTEIN EAG"/>
    <property type="match status" value="1"/>
</dbReference>
<dbReference type="Gene3D" id="2.60.120.10">
    <property type="entry name" value="Jelly Rolls"/>
    <property type="match status" value="1"/>
</dbReference>
<protein>
    <submittedName>
        <fullName evidence="9">Voltage-gated ion channel superfamily</fullName>
    </submittedName>
</protein>
<dbReference type="Proteomes" id="UP000037460">
    <property type="component" value="Unassembled WGS sequence"/>
</dbReference>
<dbReference type="GO" id="GO:0005886">
    <property type="term" value="C:plasma membrane"/>
    <property type="evidence" value="ECO:0007669"/>
    <property type="project" value="TreeGrafter"/>
</dbReference>
<dbReference type="InterPro" id="IPR000595">
    <property type="entry name" value="cNMP-bd_dom"/>
</dbReference>
<dbReference type="Pfam" id="PF00520">
    <property type="entry name" value="Ion_trans"/>
    <property type="match status" value="1"/>
</dbReference>
<dbReference type="AlphaFoldDB" id="A0A0M0K1K7"/>
<feature type="domain" description="Ion transport" evidence="8">
    <location>
        <begin position="25"/>
        <end position="263"/>
    </location>
</feature>
<evidence type="ECO:0000256" key="5">
    <source>
        <dbReference type="ARBA" id="ARBA00023065"/>
    </source>
</evidence>
<dbReference type="OrthoDB" id="426293at2759"/>
<sequence>MRRTEKSPFEAGFVEASLGVDCWVDPWFLANRTLDVIFFVDFVLQFFIVYQGVDDLGDVVWVQDQRKIILRYCGRSFLFDSTSLFIPCYFDIGLAFPDLPPRTPNSGEEGANSQSILRVLRVLRLVKLLRLIRVSKVYKRWLAQMTLSSETITILTCLLLVTIGSHWFACIIGIQTNLHDELQDTWLGADKWGYCRAGDEPCSIAEIGRAQFYIASLTWGMTIITGTGGTDFYPSPTSTGETLVVLVLVLVGALVWTYVLALFCDMTTNANPCGTHFKQLLDGLNIYIQTHQLPRELALRLREYIIWQKEAQMTKFAEKAVPGLSPALQVETVLYVHRNWLNAVWFFKDLEPSCLVRLAREMQVETFAPGEVTPLHNLYVVSRGLVLYAGRVLRRGMVWGTDILLSYEPYFLRHRARAMSYVDVIVLHRDTLMQVTQLFPPSHKILRLTDGQAKATGSNVLYAVRRGLMLAGAPTKDAFGFVTKGAKAEAIYAHLAHTRAVALDCGWRDKQVPQNQIGGDYTAEMQHTELIAVLANLAAEGSISPISPSRKIFVTL</sequence>
<proteinExistence type="predicted"/>
<feature type="transmembrane region" description="Helical" evidence="7">
    <location>
        <begin position="243"/>
        <end position="263"/>
    </location>
</feature>
<gene>
    <name evidence="9" type="ORF">Ctob_010675</name>
</gene>
<feature type="transmembrane region" description="Helical" evidence="7">
    <location>
        <begin position="152"/>
        <end position="174"/>
    </location>
</feature>
<accession>A0A0M0K1K7</accession>
<dbReference type="SUPFAM" id="SSF81324">
    <property type="entry name" value="Voltage-gated potassium channels"/>
    <property type="match status" value="1"/>
</dbReference>
<dbReference type="PANTHER" id="PTHR10217">
    <property type="entry name" value="VOLTAGE AND LIGAND GATED POTASSIUM CHANNEL"/>
    <property type="match status" value="1"/>
</dbReference>
<comment type="caution">
    <text evidence="9">The sequence shown here is derived from an EMBL/GenBank/DDBJ whole genome shotgun (WGS) entry which is preliminary data.</text>
</comment>
<evidence type="ECO:0000256" key="6">
    <source>
        <dbReference type="ARBA" id="ARBA00023136"/>
    </source>
</evidence>
<evidence type="ECO:0000256" key="3">
    <source>
        <dbReference type="ARBA" id="ARBA00022692"/>
    </source>
</evidence>
<dbReference type="InterPro" id="IPR005821">
    <property type="entry name" value="Ion_trans_dom"/>
</dbReference>
<evidence type="ECO:0000256" key="2">
    <source>
        <dbReference type="ARBA" id="ARBA00022448"/>
    </source>
</evidence>
<organism evidence="9 10">
    <name type="scientific">Chrysochromulina tobinii</name>
    <dbReference type="NCBI Taxonomy" id="1460289"/>
    <lineage>
        <taxon>Eukaryota</taxon>
        <taxon>Haptista</taxon>
        <taxon>Haptophyta</taxon>
        <taxon>Prymnesiophyceae</taxon>
        <taxon>Prymnesiales</taxon>
        <taxon>Chrysochromulinaceae</taxon>
        <taxon>Chrysochromulina</taxon>
    </lineage>
</organism>
<keyword evidence="2" id="KW-0813">Transport</keyword>